<dbReference type="EC" id="2.3.1.183" evidence="2"/>
<dbReference type="PANTHER" id="PTHR43259">
    <property type="entry name" value="SPT10P"/>
    <property type="match status" value="1"/>
</dbReference>
<proteinExistence type="predicted"/>
<dbReference type="PANTHER" id="PTHR43259:SF1">
    <property type="entry name" value="N-ACETYLTRANSFERASE DOMAIN-CONTAINING PROTEIN"/>
    <property type="match status" value="1"/>
</dbReference>
<keyword evidence="3" id="KW-1185">Reference proteome</keyword>
<dbReference type="Proteomes" id="UP000196877">
    <property type="component" value="Chromosome"/>
</dbReference>
<gene>
    <name evidence="2" type="ORF">S101395_05028</name>
</gene>
<dbReference type="InterPro" id="IPR016181">
    <property type="entry name" value="Acyl_CoA_acyltransferase"/>
</dbReference>
<accession>A0ABN5AL90</accession>
<dbReference type="EMBL" id="CP021920">
    <property type="protein sequence ID" value="ASB91511.1"/>
    <property type="molecule type" value="Genomic_DNA"/>
</dbReference>
<keyword evidence="2" id="KW-0012">Acyltransferase</keyword>
<protein>
    <submittedName>
        <fullName evidence="2">Phosphinothricin acetyltransferase</fullName>
        <ecNumber evidence="2">2.3.1.183</ecNumber>
    </submittedName>
</protein>
<dbReference type="PROSITE" id="PS51186">
    <property type="entry name" value="GNAT"/>
    <property type="match status" value="1"/>
</dbReference>
<evidence type="ECO:0000313" key="3">
    <source>
        <dbReference type="Proteomes" id="UP000196877"/>
    </source>
</evidence>
<dbReference type="Gene3D" id="3.40.630.30">
    <property type="match status" value="1"/>
</dbReference>
<feature type="domain" description="N-acetyltransferase" evidence="1">
    <location>
        <begin position="29"/>
        <end position="161"/>
    </location>
</feature>
<dbReference type="SUPFAM" id="SSF55729">
    <property type="entry name" value="Acyl-CoA N-acyltransferases (Nat)"/>
    <property type="match status" value="1"/>
</dbReference>
<dbReference type="InterPro" id="IPR052829">
    <property type="entry name" value="N-acetyltransferase_domain"/>
</dbReference>
<sequence>MVKSNSVLSLSPMSKKDFTAYSTYSIEHYAIEKVKAGTWTAAEAVAKAEEQIQQLLPNGTETANHHLFSIVNEQGEVMGWAWFYADPHHPLKEAFIYDFGLYEAFRGQGNGQQALAALEEQAKRLGVKKLSLHVFAHNKTARHLYEKMNFEVTDLNMSKWL</sequence>
<reference evidence="2 3" key="1">
    <citation type="submission" date="2017-06" db="EMBL/GenBank/DDBJ databases">
        <title>Genome sequence of Bacillus sonorensis strain SRCM101395.</title>
        <authorList>
            <person name="Cho S.H."/>
        </authorList>
    </citation>
    <scope>NUCLEOTIDE SEQUENCE [LARGE SCALE GENOMIC DNA]</scope>
    <source>
        <strain evidence="2 3">SRCM101395</strain>
    </source>
</reference>
<dbReference type="RefSeq" id="WP_006639786.1">
    <property type="nucleotide sequence ID" value="NZ_BORD01000001.1"/>
</dbReference>
<keyword evidence="2" id="KW-0808">Transferase</keyword>
<dbReference type="InterPro" id="IPR000182">
    <property type="entry name" value="GNAT_dom"/>
</dbReference>
<evidence type="ECO:0000259" key="1">
    <source>
        <dbReference type="PROSITE" id="PS51186"/>
    </source>
</evidence>
<dbReference type="GeneID" id="92855903"/>
<dbReference type="CDD" id="cd04301">
    <property type="entry name" value="NAT_SF"/>
    <property type="match status" value="1"/>
</dbReference>
<organism evidence="2 3">
    <name type="scientific">Bacillus sonorensis</name>
    <dbReference type="NCBI Taxonomy" id="119858"/>
    <lineage>
        <taxon>Bacteria</taxon>
        <taxon>Bacillati</taxon>
        <taxon>Bacillota</taxon>
        <taxon>Bacilli</taxon>
        <taxon>Bacillales</taxon>
        <taxon>Bacillaceae</taxon>
        <taxon>Bacillus</taxon>
    </lineage>
</organism>
<name>A0ABN5AL90_9BACI</name>
<dbReference type="GO" id="GO:0102971">
    <property type="term" value="F:phosphinothricin N-acetyltransferase activity"/>
    <property type="evidence" value="ECO:0007669"/>
    <property type="project" value="UniProtKB-EC"/>
</dbReference>
<evidence type="ECO:0000313" key="2">
    <source>
        <dbReference type="EMBL" id="ASB91511.1"/>
    </source>
</evidence>
<dbReference type="Pfam" id="PF00583">
    <property type="entry name" value="Acetyltransf_1"/>
    <property type="match status" value="1"/>
</dbReference>